<dbReference type="Pfam" id="PF00505">
    <property type="entry name" value="HMG_box"/>
    <property type="match status" value="1"/>
</dbReference>
<evidence type="ECO:0000256" key="2">
    <source>
        <dbReference type="ARBA" id="ARBA00023242"/>
    </source>
</evidence>
<gene>
    <name evidence="5" type="ORF">BT96DRAFT_749535</name>
</gene>
<evidence type="ECO:0000256" key="1">
    <source>
        <dbReference type="ARBA" id="ARBA00023125"/>
    </source>
</evidence>
<dbReference type="EMBL" id="ML769385">
    <property type="protein sequence ID" value="KAE9410426.1"/>
    <property type="molecule type" value="Genomic_DNA"/>
</dbReference>
<keyword evidence="2 3" id="KW-0539">Nucleus</keyword>
<feature type="non-terminal residue" evidence="5">
    <location>
        <position position="69"/>
    </location>
</feature>
<feature type="domain" description="HMG box" evidence="4">
    <location>
        <begin position="1"/>
        <end position="68"/>
    </location>
</feature>
<feature type="non-terminal residue" evidence="5">
    <location>
        <position position="1"/>
    </location>
</feature>
<reference evidence="5" key="1">
    <citation type="journal article" date="2019" name="Environ. Microbiol.">
        <title>Fungal ecological strategies reflected in gene transcription - a case study of two litter decomposers.</title>
        <authorList>
            <person name="Barbi F."/>
            <person name="Kohler A."/>
            <person name="Barry K."/>
            <person name="Baskaran P."/>
            <person name="Daum C."/>
            <person name="Fauchery L."/>
            <person name="Ihrmark K."/>
            <person name="Kuo A."/>
            <person name="LaButti K."/>
            <person name="Lipzen A."/>
            <person name="Morin E."/>
            <person name="Grigoriev I.V."/>
            <person name="Henrissat B."/>
            <person name="Lindahl B."/>
            <person name="Martin F."/>
        </authorList>
    </citation>
    <scope>NUCLEOTIDE SEQUENCE</scope>
    <source>
        <strain evidence="5">JB14</strain>
    </source>
</reference>
<accession>A0A6A4IIK5</accession>
<dbReference type="InterPro" id="IPR009071">
    <property type="entry name" value="HMG_box_dom"/>
</dbReference>
<evidence type="ECO:0000259" key="4">
    <source>
        <dbReference type="PROSITE" id="PS50118"/>
    </source>
</evidence>
<dbReference type="GO" id="GO:0000981">
    <property type="term" value="F:DNA-binding transcription factor activity, RNA polymerase II-specific"/>
    <property type="evidence" value="ECO:0007669"/>
    <property type="project" value="TreeGrafter"/>
</dbReference>
<keyword evidence="6" id="KW-1185">Reference proteome</keyword>
<dbReference type="PANTHER" id="PTHR45789:SF2">
    <property type="entry name" value="FI18025P1"/>
    <property type="match status" value="1"/>
</dbReference>
<dbReference type="Proteomes" id="UP000799118">
    <property type="component" value="Unassembled WGS sequence"/>
</dbReference>
<dbReference type="InterPro" id="IPR036910">
    <property type="entry name" value="HMG_box_dom_sf"/>
</dbReference>
<organism evidence="5 6">
    <name type="scientific">Gymnopus androsaceus JB14</name>
    <dbReference type="NCBI Taxonomy" id="1447944"/>
    <lineage>
        <taxon>Eukaryota</taxon>
        <taxon>Fungi</taxon>
        <taxon>Dikarya</taxon>
        <taxon>Basidiomycota</taxon>
        <taxon>Agaricomycotina</taxon>
        <taxon>Agaricomycetes</taxon>
        <taxon>Agaricomycetidae</taxon>
        <taxon>Agaricales</taxon>
        <taxon>Marasmiineae</taxon>
        <taxon>Omphalotaceae</taxon>
        <taxon>Gymnopus</taxon>
    </lineage>
</organism>
<dbReference type="InterPro" id="IPR051356">
    <property type="entry name" value="SOX/SOX-like_TF"/>
</dbReference>
<dbReference type="AlphaFoldDB" id="A0A6A4IIK5"/>
<dbReference type="Gene3D" id="1.10.30.10">
    <property type="entry name" value="High mobility group box domain"/>
    <property type="match status" value="1"/>
</dbReference>
<dbReference type="SMART" id="SM00398">
    <property type="entry name" value="HMG"/>
    <property type="match status" value="1"/>
</dbReference>
<protein>
    <recommendedName>
        <fullName evidence="4">HMG box domain-containing protein</fullName>
    </recommendedName>
</protein>
<dbReference type="GO" id="GO:0005634">
    <property type="term" value="C:nucleus"/>
    <property type="evidence" value="ECO:0007669"/>
    <property type="project" value="UniProtKB-UniRule"/>
</dbReference>
<feature type="DNA-binding region" description="HMG box" evidence="3">
    <location>
        <begin position="1"/>
        <end position="68"/>
    </location>
</feature>
<name>A0A6A4IIK5_9AGAR</name>
<dbReference type="SUPFAM" id="SSF47095">
    <property type="entry name" value="HMG-box"/>
    <property type="match status" value="1"/>
</dbReference>
<dbReference type="CDD" id="cd01389">
    <property type="entry name" value="HMG-box_ROX1-like"/>
    <property type="match status" value="1"/>
</dbReference>
<dbReference type="PANTHER" id="PTHR45789">
    <property type="entry name" value="FI18025P1"/>
    <property type="match status" value="1"/>
</dbReference>
<proteinExistence type="predicted"/>
<evidence type="ECO:0000256" key="3">
    <source>
        <dbReference type="PROSITE-ProRule" id="PRU00267"/>
    </source>
</evidence>
<evidence type="ECO:0000313" key="6">
    <source>
        <dbReference type="Proteomes" id="UP000799118"/>
    </source>
</evidence>
<evidence type="ECO:0000313" key="5">
    <source>
        <dbReference type="EMBL" id="KAE9410426.1"/>
    </source>
</evidence>
<keyword evidence="1 3" id="KW-0238">DNA-binding</keyword>
<dbReference type="OrthoDB" id="6247875at2759"/>
<sequence length="69" mass="8276">RPPNSFMLFRSDFLKRDVIPASVEKRQQTLSRVAGEVWNLMPLEEKKKWHEKSAEALRIHSLRHPNYKF</sequence>
<dbReference type="PROSITE" id="PS50118">
    <property type="entry name" value="HMG_BOX_2"/>
    <property type="match status" value="1"/>
</dbReference>
<dbReference type="GO" id="GO:0000978">
    <property type="term" value="F:RNA polymerase II cis-regulatory region sequence-specific DNA binding"/>
    <property type="evidence" value="ECO:0007669"/>
    <property type="project" value="TreeGrafter"/>
</dbReference>